<gene>
    <name evidence="1" type="ORF">NMK_3409</name>
</gene>
<reference evidence="1 2" key="1">
    <citation type="journal article" date="2018" name="Environ. Microbiol.">
        <title>Isolation and genomic characterization of Novimethylophilus kurashikiensis gen. nov. sp. nov., a new lanthanide-dependent methylotrophic species of Methylophilaceae.</title>
        <authorList>
            <person name="Lv H."/>
            <person name="Sahin N."/>
            <person name="Tani A."/>
        </authorList>
    </citation>
    <scope>NUCLEOTIDE SEQUENCE [LARGE SCALE GENOMIC DNA]</scope>
    <source>
        <strain evidence="1 2">La2-4</strain>
    </source>
</reference>
<sequence length="66" mass="7366">MLGYDGNADGKFHCQELLMTNLGQAEGAVKADGFDALKNLESEFQVKNFRLADELPLTRNARLRHS</sequence>
<protein>
    <submittedName>
        <fullName evidence="1">Uncharacterized protein</fullName>
    </submittedName>
</protein>
<dbReference type="AlphaFoldDB" id="A0A2R5FC57"/>
<dbReference type="EMBL" id="BDOQ01000021">
    <property type="protein sequence ID" value="GBG15797.1"/>
    <property type="molecule type" value="Genomic_DNA"/>
</dbReference>
<accession>A0A2R5FC57</accession>
<evidence type="ECO:0000313" key="1">
    <source>
        <dbReference type="EMBL" id="GBG15797.1"/>
    </source>
</evidence>
<dbReference type="Proteomes" id="UP000245081">
    <property type="component" value="Unassembled WGS sequence"/>
</dbReference>
<name>A0A2R5FC57_9PROT</name>
<proteinExistence type="predicted"/>
<evidence type="ECO:0000313" key="2">
    <source>
        <dbReference type="Proteomes" id="UP000245081"/>
    </source>
</evidence>
<keyword evidence="2" id="KW-1185">Reference proteome</keyword>
<organism evidence="1 2">
    <name type="scientific">Novimethylophilus kurashikiensis</name>
    <dbReference type="NCBI Taxonomy" id="1825523"/>
    <lineage>
        <taxon>Bacteria</taxon>
        <taxon>Pseudomonadati</taxon>
        <taxon>Pseudomonadota</taxon>
        <taxon>Betaproteobacteria</taxon>
        <taxon>Nitrosomonadales</taxon>
        <taxon>Methylophilaceae</taxon>
        <taxon>Novimethylophilus</taxon>
    </lineage>
</organism>
<comment type="caution">
    <text evidence="1">The sequence shown here is derived from an EMBL/GenBank/DDBJ whole genome shotgun (WGS) entry which is preliminary data.</text>
</comment>